<dbReference type="Proteomes" id="UP000694429">
    <property type="component" value="Chromosome 15"/>
</dbReference>
<keyword evidence="5 7" id="KW-0472">Membrane</keyword>
<evidence type="ECO:0000256" key="5">
    <source>
        <dbReference type="ARBA" id="ARBA00023136"/>
    </source>
</evidence>
<keyword evidence="4 7" id="KW-1133">Transmembrane helix</keyword>
<feature type="transmembrane region" description="Helical" evidence="7">
    <location>
        <begin position="288"/>
        <end position="307"/>
    </location>
</feature>
<feature type="transmembrane region" description="Helical" evidence="7">
    <location>
        <begin position="158"/>
        <end position="175"/>
    </location>
</feature>
<evidence type="ECO:0000256" key="1">
    <source>
        <dbReference type="ARBA" id="ARBA00004141"/>
    </source>
</evidence>
<dbReference type="GO" id="GO:0046872">
    <property type="term" value="F:metal ion binding"/>
    <property type="evidence" value="ECO:0007669"/>
    <property type="project" value="UniProtKB-KW"/>
</dbReference>
<keyword evidence="3 7" id="KW-0812">Transmembrane</keyword>
<feature type="binding site" evidence="6">
    <location>
        <position position="193"/>
    </location>
    <ligand>
        <name>Na(+)</name>
        <dbReference type="ChEBI" id="CHEBI:29101"/>
        <label>1</label>
    </ligand>
</feature>
<reference evidence="8" key="1">
    <citation type="submission" date="2019-03" db="EMBL/GenBank/DDBJ databases">
        <authorList>
            <person name="Warren W.C."/>
            <person name="Johnson G.S."/>
        </authorList>
    </citation>
    <scope>NUCLEOTIDE SEQUENCE [LARGE SCALE GENOMIC DNA]</scope>
    <source>
        <strain evidence="8">Basenji</strain>
    </source>
</reference>
<dbReference type="PANTHER" id="PTHR11616">
    <property type="entry name" value="SODIUM/CHLORIDE DEPENDENT TRANSPORTER"/>
    <property type="match status" value="1"/>
</dbReference>
<dbReference type="AlphaFoldDB" id="A0A8C0RJP9"/>
<evidence type="ECO:0000256" key="3">
    <source>
        <dbReference type="ARBA" id="ARBA00022692"/>
    </source>
</evidence>
<feature type="transmembrane region" description="Helical" evidence="7">
    <location>
        <begin position="246"/>
        <end position="267"/>
    </location>
</feature>
<dbReference type="PANTHER" id="PTHR11616:SF263">
    <property type="entry name" value="SODIUM- AND CHLORIDE-DEPENDENT GLYCINE TRANSPORTER 1"/>
    <property type="match status" value="1"/>
</dbReference>
<dbReference type="Ensembl" id="ENSCAFT00030025505.1">
    <property type="protein sequence ID" value="ENSCAFP00030022267.1"/>
    <property type="gene ID" value="ENSCAFG00030013683.1"/>
</dbReference>
<feature type="transmembrane region" description="Helical" evidence="7">
    <location>
        <begin position="111"/>
        <end position="138"/>
    </location>
</feature>
<keyword evidence="2" id="KW-0813">Transport</keyword>
<dbReference type="GO" id="GO:0016020">
    <property type="term" value="C:membrane"/>
    <property type="evidence" value="ECO:0007669"/>
    <property type="project" value="UniProtKB-SubCell"/>
</dbReference>
<feature type="transmembrane region" description="Helical" evidence="7">
    <location>
        <begin position="78"/>
        <end position="99"/>
    </location>
</feature>
<dbReference type="SUPFAM" id="SSF161070">
    <property type="entry name" value="SNF-like"/>
    <property type="match status" value="1"/>
</dbReference>
<sequence>MVVVIGIFFFLRFYLFIHETHTYTEAETRAVGEAGRAPGLGNRVLGVRARPLLTSIPLPRLYVLKLSDDIGNFGEVQLPLLGCLGVSWVVVFLCLIRGVKSSGKVVYFTATFPYVVLTILFVRGVTLDGAFTGIMYYLTPQWDKILEAKVWGDAASQIFYSLGCAWGGLITMASYNKFHNNCYRDSIIISITNCATSVYAGFVIFSILGFMANHLGVDVSRVADHGPGLAFVAYPEALTLLPISPLWSLLFFFMLILLGLGTQFCLLETLVTAIVDEVGNEWILQKKTYVTLGVAVAGFLLGVPLTSQASTASPWSSSPASCRRSLTPLSPGHRNYFQDIQMMLGFPPPLFFQICWRFVSPAIIFFILIFTVIQYRPITYNHYQYPGWAVAIGFLMALSSVICIPLYALFQLCRTDGDTLLQRLKNATKPSRDWGPALLEHQTGRYAPTIPPSPEDGLEVQPLHPDKAQLPMVGSNGSRLQDSRI</sequence>
<organism evidence="8 9">
    <name type="scientific">Canis lupus familiaris</name>
    <name type="common">Dog</name>
    <name type="synonym">Canis familiaris</name>
    <dbReference type="NCBI Taxonomy" id="9615"/>
    <lineage>
        <taxon>Eukaryota</taxon>
        <taxon>Metazoa</taxon>
        <taxon>Chordata</taxon>
        <taxon>Craniata</taxon>
        <taxon>Vertebrata</taxon>
        <taxon>Euteleostomi</taxon>
        <taxon>Mammalia</taxon>
        <taxon>Eutheria</taxon>
        <taxon>Laurasiatheria</taxon>
        <taxon>Carnivora</taxon>
        <taxon>Caniformia</taxon>
        <taxon>Canidae</taxon>
        <taxon>Canis</taxon>
    </lineage>
</organism>
<comment type="subcellular location">
    <subcellularLocation>
        <location evidence="1">Membrane</location>
        <topology evidence="1">Multi-pass membrane protein</topology>
    </subcellularLocation>
</comment>
<reference evidence="8" key="2">
    <citation type="submission" date="2025-08" db="UniProtKB">
        <authorList>
            <consortium name="Ensembl"/>
        </authorList>
    </citation>
    <scope>IDENTIFICATION</scope>
</reference>
<feature type="binding site" evidence="6">
    <location>
        <position position="258"/>
    </location>
    <ligand>
        <name>Na(+)</name>
        <dbReference type="ChEBI" id="CHEBI:29101"/>
        <label>1</label>
    </ligand>
</feature>
<evidence type="ECO:0000256" key="6">
    <source>
        <dbReference type="PIRSR" id="PIRSR600175-1"/>
    </source>
</evidence>
<evidence type="ECO:0000313" key="8">
    <source>
        <dbReference type="Ensembl" id="ENSCAFP00030022267.1"/>
    </source>
</evidence>
<protein>
    <recommendedName>
        <fullName evidence="10">Solute carrier family 6 member 9</fullName>
    </recommendedName>
</protein>
<name>A0A8C0RJP9_CANLF</name>
<evidence type="ECO:0000256" key="7">
    <source>
        <dbReference type="SAM" id="Phobius"/>
    </source>
</evidence>
<evidence type="ECO:0000256" key="4">
    <source>
        <dbReference type="ARBA" id="ARBA00022989"/>
    </source>
</evidence>
<dbReference type="PRINTS" id="PR00176">
    <property type="entry name" value="NANEUSMPORT"/>
</dbReference>
<feature type="binding site" evidence="6">
    <location>
        <position position="161"/>
    </location>
    <ligand>
        <name>Na(+)</name>
        <dbReference type="ChEBI" id="CHEBI:29101"/>
        <label>1</label>
    </ligand>
</feature>
<evidence type="ECO:0000256" key="2">
    <source>
        <dbReference type="ARBA" id="ARBA00022448"/>
    </source>
</evidence>
<feature type="transmembrane region" description="Helical" evidence="7">
    <location>
        <begin position="187"/>
        <end position="212"/>
    </location>
</feature>
<keyword evidence="6" id="KW-0915">Sodium</keyword>
<accession>A0A8C0RJP9</accession>
<keyword evidence="6" id="KW-0479">Metal-binding</keyword>
<evidence type="ECO:0000313" key="9">
    <source>
        <dbReference type="Proteomes" id="UP000694429"/>
    </source>
</evidence>
<dbReference type="InterPro" id="IPR037272">
    <property type="entry name" value="SNS_sf"/>
</dbReference>
<feature type="transmembrane region" description="Helical" evidence="7">
    <location>
        <begin position="385"/>
        <end position="410"/>
    </location>
</feature>
<feature type="transmembrane region" description="Helical" evidence="7">
    <location>
        <begin position="350"/>
        <end position="373"/>
    </location>
</feature>
<dbReference type="PROSITE" id="PS50267">
    <property type="entry name" value="NA_NEUROTRAN_SYMP_3"/>
    <property type="match status" value="1"/>
</dbReference>
<dbReference type="InterPro" id="IPR000175">
    <property type="entry name" value="Na/ntran_symport"/>
</dbReference>
<proteinExistence type="predicted"/>
<dbReference type="Pfam" id="PF00209">
    <property type="entry name" value="SNF"/>
    <property type="match status" value="1"/>
</dbReference>
<evidence type="ECO:0008006" key="10">
    <source>
        <dbReference type="Google" id="ProtNLM"/>
    </source>
</evidence>